<dbReference type="Gene3D" id="1.10.287.500">
    <property type="entry name" value="Helix hairpin bin"/>
    <property type="match status" value="1"/>
</dbReference>
<dbReference type="EMBL" id="CP098242">
    <property type="protein sequence ID" value="WAW09506.1"/>
    <property type="molecule type" value="Genomic_DNA"/>
</dbReference>
<accession>A0A9E9LWD7</accession>
<evidence type="ECO:0000313" key="2">
    <source>
        <dbReference type="EMBL" id="WAW09506.1"/>
    </source>
</evidence>
<feature type="compositionally biased region" description="Basic and acidic residues" evidence="1">
    <location>
        <begin position="161"/>
        <end position="175"/>
    </location>
</feature>
<dbReference type="Proteomes" id="UP001156215">
    <property type="component" value="Chromosome"/>
</dbReference>
<evidence type="ECO:0008006" key="4">
    <source>
        <dbReference type="Google" id="ProtNLM"/>
    </source>
</evidence>
<reference evidence="2" key="1">
    <citation type="journal article" date="2022" name="Front. Microbiol.">
        <title>New perspectives on an old grouping: The genomic and phenotypic variability of Oxalobacter formigenes and the implications for calcium oxalate stone prevention.</title>
        <authorList>
            <person name="Chmiel J.A."/>
            <person name="Carr C."/>
            <person name="Stuivenberg G.A."/>
            <person name="Venema R."/>
            <person name="Chanyi R.M."/>
            <person name="Al K.F."/>
            <person name="Giguere D."/>
            <person name="Say H."/>
            <person name="Akouris P.P."/>
            <person name="Dominguez Romero S.A."/>
            <person name="Kwong A."/>
            <person name="Tai V."/>
            <person name="Koval S.F."/>
            <person name="Razvi H."/>
            <person name="Bjazevic J."/>
            <person name="Burton J.P."/>
        </authorList>
    </citation>
    <scope>NUCLEOTIDE SEQUENCE</scope>
    <source>
        <strain evidence="2">WoOx3</strain>
    </source>
</reference>
<feature type="region of interest" description="Disordered" evidence="1">
    <location>
        <begin position="161"/>
        <end position="182"/>
    </location>
</feature>
<proteinExistence type="predicted"/>
<name>A0A9E9LWD7_9BURK</name>
<dbReference type="SUPFAM" id="SSF75708">
    <property type="entry name" value="Chemotaxis phosphatase CheZ"/>
    <property type="match status" value="1"/>
</dbReference>
<evidence type="ECO:0000313" key="3">
    <source>
        <dbReference type="Proteomes" id="UP001156215"/>
    </source>
</evidence>
<keyword evidence="3" id="KW-1185">Reference proteome</keyword>
<sequence length="182" mass="20319">MTNKTVWGASLQELLQNVAGNGSIYLSEIESDLLQINLLLMEAINKLGDNVVQIGQDVHHQQKLVRQLTETGSCSPFALEKLNELNQTMDVKVASVVTAMQFQDMTSQLLDKVLSRIMALQEMIGEMDKLAVEVSGAESESDVQMMIRAMVEEMTNKRHDLEGQHAERVSQKHMDSGSIELF</sequence>
<protein>
    <recommendedName>
        <fullName evidence="4">Chemotaxis protein</fullName>
    </recommendedName>
</protein>
<dbReference type="AlphaFoldDB" id="A0A9E9LWD7"/>
<dbReference type="KEGG" id="ovb:NB640_09695"/>
<organism evidence="2 3">
    <name type="scientific">Oxalobacter vibrioformis</name>
    <dbReference type="NCBI Taxonomy" id="933080"/>
    <lineage>
        <taxon>Bacteria</taxon>
        <taxon>Pseudomonadati</taxon>
        <taxon>Pseudomonadota</taxon>
        <taxon>Betaproteobacteria</taxon>
        <taxon>Burkholderiales</taxon>
        <taxon>Oxalobacteraceae</taxon>
        <taxon>Oxalobacter</taxon>
    </lineage>
</organism>
<dbReference type="RefSeq" id="WP_269308506.1">
    <property type="nucleotide sequence ID" value="NZ_CP098242.1"/>
</dbReference>
<evidence type="ECO:0000256" key="1">
    <source>
        <dbReference type="SAM" id="MobiDB-lite"/>
    </source>
</evidence>
<gene>
    <name evidence="2" type="ORF">NB640_09695</name>
</gene>